<sequence length="326" mass="37839">MQTTKKIRIGISSCLLGNPVRFDGGHKKDQWLVNTLGEYVDYVPVCPEVEMGLPIPREALRLVGNPDNPRLVTNKTYQDYTTQMKEFSARRTKELEQENLCGFVFKRSSPSSGMERVKVYKDVPPEDAKKSGPPSLNGIGVFARTFMKHFPLLPVEEEGRLGDANLRENFIERIFVMQRWRAMLEQPFSLRNLVEFHTNHKLLIMSHSITHYRSMGKLVAHAKQIEPQDLLQQYQTELLTALKLKATVKKHTNVLQHIAGYFKNDLSSDEKKELQEIIEQYHSELVPLIVPLTLCNHYVRKYDKQYLSSQWYLNPHPVELKLRNHV</sequence>
<accession>A0A8G2C8N3</accession>
<dbReference type="Pfam" id="PF04463">
    <property type="entry name" value="2-thiour_desulf"/>
    <property type="match status" value="1"/>
</dbReference>
<dbReference type="InterPro" id="IPR017087">
    <property type="entry name" value="UCP037004"/>
</dbReference>
<dbReference type="RefSeq" id="WP_020000848.1">
    <property type="nucleotide sequence ID" value="NZ_CP192219.1"/>
</dbReference>
<proteinExistence type="predicted"/>
<evidence type="ECO:0000259" key="1">
    <source>
        <dbReference type="Pfam" id="PF08349"/>
    </source>
</evidence>
<gene>
    <name evidence="2" type="ORF">SAMN05660830_01184</name>
</gene>
<dbReference type="EMBL" id="FQZR01000003">
    <property type="protein sequence ID" value="SHI95565.1"/>
    <property type="molecule type" value="Genomic_DNA"/>
</dbReference>
<dbReference type="Proteomes" id="UP000184001">
    <property type="component" value="Unassembled WGS sequence"/>
</dbReference>
<evidence type="ECO:0000313" key="2">
    <source>
        <dbReference type="EMBL" id="SHI95565.1"/>
    </source>
</evidence>
<dbReference type="PIRSF" id="PIRSF037004">
    <property type="entry name" value="UCP037004"/>
    <property type="match status" value="1"/>
</dbReference>
<protein>
    <submittedName>
        <fullName evidence="2">Uncharacterized conserved protein YbgA, DUF1722 family</fullName>
    </submittedName>
</protein>
<dbReference type="PANTHER" id="PTHR30087:SF0">
    <property type="entry name" value="INNER MEMBRANE PROTEIN"/>
    <property type="match status" value="1"/>
</dbReference>
<dbReference type="Pfam" id="PF08349">
    <property type="entry name" value="DUF1722"/>
    <property type="match status" value="1"/>
</dbReference>
<dbReference type="InterPro" id="IPR007553">
    <property type="entry name" value="2-thiour_desulf"/>
</dbReference>
<feature type="domain" description="DUF1722" evidence="1">
    <location>
        <begin position="201"/>
        <end position="317"/>
    </location>
</feature>
<evidence type="ECO:0000313" key="3">
    <source>
        <dbReference type="Proteomes" id="UP000184001"/>
    </source>
</evidence>
<dbReference type="AlphaFoldDB" id="A0A8G2C8N3"/>
<organism evidence="2 3">
    <name type="scientific">Halodesulfovibrio aestuarii</name>
    <dbReference type="NCBI Taxonomy" id="126333"/>
    <lineage>
        <taxon>Bacteria</taxon>
        <taxon>Pseudomonadati</taxon>
        <taxon>Thermodesulfobacteriota</taxon>
        <taxon>Desulfovibrionia</taxon>
        <taxon>Desulfovibrionales</taxon>
        <taxon>Desulfovibrionaceae</taxon>
        <taxon>Halodesulfovibrio</taxon>
    </lineage>
</organism>
<comment type="caution">
    <text evidence="2">The sequence shown here is derived from an EMBL/GenBank/DDBJ whole genome shotgun (WGS) entry which is preliminary data.</text>
</comment>
<name>A0A8G2C8N3_9BACT</name>
<reference evidence="2 3" key="1">
    <citation type="submission" date="2016-11" db="EMBL/GenBank/DDBJ databases">
        <authorList>
            <person name="Varghese N."/>
            <person name="Submissions S."/>
        </authorList>
    </citation>
    <scope>NUCLEOTIDE SEQUENCE [LARGE SCALE GENOMIC DNA]</scope>
    <source>
        <strain evidence="2 3">DSM 17919</strain>
    </source>
</reference>
<dbReference type="PANTHER" id="PTHR30087">
    <property type="entry name" value="INNER MEMBRANE PROTEIN"/>
    <property type="match status" value="1"/>
</dbReference>
<dbReference type="InterPro" id="IPR013560">
    <property type="entry name" value="DUF1722"/>
</dbReference>